<feature type="binding site" evidence="19">
    <location>
        <position position="271"/>
    </location>
    <ligand>
        <name>Zn(2+)</name>
        <dbReference type="ChEBI" id="CHEBI:29105"/>
    </ligand>
</feature>
<dbReference type="SUPFAM" id="SSF51717">
    <property type="entry name" value="Dihydropteroate synthetase-like"/>
    <property type="match status" value="1"/>
</dbReference>
<dbReference type="PROSITE" id="PS51332">
    <property type="entry name" value="B12_BINDING"/>
    <property type="match status" value="1"/>
</dbReference>
<dbReference type="InterPro" id="IPR036594">
    <property type="entry name" value="Meth_synthase_dom"/>
</dbReference>
<keyword evidence="13 19" id="KW-0479">Metal-binding</keyword>
<dbReference type="InterPro" id="IPR003726">
    <property type="entry name" value="HCY_dom"/>
</dbReference>
<dbReference type="Gene3D" id="3.20.20.20">
    <property type="entry name" value="Dihydropteroate synthase-like"/>
    <property type="match status" value="1"/>
</dbReference>
<dbReference type="GO" id="GO:0005829">
    <property type="term" value="C:cytosol"/>
    <property type="evidence" value="ECO:0007669"/>
    <property type="project" value="TreeGrafter"/>
</dbReference>
<evidence type="ECO:0000256" key="12">
    <source>
        <dbReference type="ARBA" id="ARBA00022691"/>
    </source>
</evidence>
<evidence type="ECO:0000313" key="27">
    <source>
        <dbReference type="Proteomes" id="UP000484547"/>
    </source>
</evidence>
<dbReference type="SUPFAM" id="SSF47644">
    <property type="entry name" value="Methionine synthase domain"/>
    <property type="match status" value="1"/>
</dbReference>
<evidence type="ECO:0000256" key="3">
    <source>
        <dbReference type="ARBA" id="ARBA00001956"/>
    </source>
</evidence>
<dbReference type="EMBL" id="WNBM01000012">
    <property type="protein sequence ID" value="MTT76814.1"/>
    <property type="molecule type" value="Genomic_DNA"/>
</dbReference>
<dbReference type="PROSITE" id="PS50970">
    <property type="entry name" value="HCY"/>
    <property type="match status" value="1"/>
</dbReference>
<proteinExistence type="inferred from homology"/>
<evidence type="ECO:0000259" key="21">
    <source>
        <dbReference type="PROSITE" id="PS50972"/>
    </source>
</evidence>
<dbReference type="PROSITE" id="PS50972">
    <property type="entry name" value="PTERIN_BINDING"/>
    <property type="match status" value="1"/>
</dbReference>
<evidence type="ECO:0000256" key="16">
    <source>
        <dbReference type="ARBA" id="ARBA00023285"/>
    </source>
</evidence>
<feature type="binding site" evidence="19">
    <location>
        <position position="205"/>
    </location>
    <ligand>
        <name>Zn(2+)</name>
        <dbReference type="ChEBI" id="CHEBI:29105"/>
    </ligand>
</feature>
<keyword evidence="12" id="KW-0949">S-adenosyl-L-methionine</keyword>
<dbReference type="Gene3D" id="3.20.20.330">
    <property type="entry name" value="Homocysteine-binding-like domain"/>
    <property type="match status" value="1"/>
</dbReference>
<dbReference type="Gene3D" id="1.10.1240.10">
    <property type="entry name" value="Methionine synthase domain"/>
    <property type="match status" value="1"/>
</dbReference>
<comment type="pathway">
    <text evidence="4">Amino-acid biosynthesis; L-methionine biosynthesis via de novo pathway; L-methionine from L-homocysteine (MetH route): step 1/1.</text>
</comment>
<feature type="domain" description="Pterin-binding" evidence="21">
    <location>
        <begin position="314"/>
        <end position="557"/>
    </location>
</feature>
<keyword evidence="16" id="KW-0170">Cobalt</keyword>
<name>A0A7X3BWI2_9FIRM</name>
<comment type="caution">
    <text evidence="24">The sequence shown here is derived from an EMBL/GenBank/DDBJ whole genome shotgun (WGS) entry which is preliminary data.</text>
</comment>
<dbReference type="GO" id="GO:0032259">
    <property type="term" value="P:methylation"/>
    <property type="evidence" value="ECO:0007669"/>
    <property type="project" value="UniProtKB-KW"/>
</dbReference>
<comment type="catalytic activity">
    <reaction evidence="1">
        <text>(6S)-5-methyl-5,6,7,8-tetrahydrofolate + L-homocysteine = (6S)-5,6,7,8-tetrahydrofolate + L-methionine</text>
        <dbReference type="Rhea" id="RHEA:11172"/>
        <dbReference type="ChEBI" id="CHEBI:18608"/>
        <dbReference type="ChEBI" id="CHEBI:57453"/>
        <dbReference type="ChEBI" id="CHEBI:57844"/>
        <dbReference type="ChEBI" id="CHEBI:58199"/>
        <dbReference type="EC" id="2.1.1.13"/>
    </reaction>
</comment>
<evidence type="ECO:0000313" key="24">
    <source>
        <dbReference type="EMBL" id="MTT76814.1"/>
    </source>
</evidence>
<evidence type="ECO:0000259" key="20">
    <source>
        <dbReference type="PROSITE" id="PS50970"/>
    </source>
</evidence>
<keyword evidence="9" id="KW-0028">Amino-acid biosynthesis</keyword>
<feature type="domain" description="Hcy-binding" evidence="20">
    <location>
        <begin position="1"/>
        <end position="285"/>
    </location>
</feature>
<dbReference type="SUPFAM" id="SSF52242">
    <property type="entry name" value="Cobalamin (vitamin B12)-binding domain"/>
    <property type="match status" value="1"/>
</dbReference>
<feature type="domain" description="B12-binding" evidence="22">
    <location>
        <begin position="668"/>
        <end position="788"/>
    </location>
</feature>
<dbReference type="GO" id="GO:0008705">
    <property type="term" value="F:methionine synthase activity"/>
    <property type="evidence" value="ECO:0007669"/>
    <property type="project" value="UniProtKB-EC"/>
</dbReference>
<dbReference type="GO" id="GO:0050667">
    <property type="term" value="P:homocysteine metabolic process"/>
    <property type="evidence" value="ECO:0007669"/>
    <property type="project" value="TreeGrafter"/>
</dbReference>
<keyword evidence="15" id="KW-0486">Methionine biosynthesis</keyword>
<comment type="cofactor">
    <cofactor evidence="2 19">
        <name>Zn(2+)</name>
        <dbReference type="ChEBI" id="CHEBI:29105"/>
    </cofactor>
</comment>
<evidence type="ECO:0000313" key="26">
    <source>
        <dbReference type="Proteomes" id="UP000443070"/>
    </source>
</evidence>
<evidence type="ECO:0000256" key="8">
    <source>
        <dbReference type="ARBA" id="ARBA00022603"/>
    </source>
</evidence>
<dbReference type="Proteomes" id="UP000443070">
    <property type="component" value="Unassembled WGS sequence"/>
</dbReference>
<evidence type="ECO:0000256" key="4">
    <source>
        <dbReference type="ARBA" id="ARBA00005178"/>
    </source>
</evidence>
<comment type="function">
    <text evidence="17">Catalyzes the transfer of a methyl group from methyl-cobalamin to homocysteine, yielding enzyme-bound cob(I)alamin and methionine. Subsequently, remethylates the cofactor using methyltetrahydrofolate.</text>
</comment>
<dbReference type="InterPro" id="IPR036589">
    <property type="entry name" value="HCY_dom_sf"/>
</dbReference>
<dbReference type="Pfam" id="PF02310">
    <property type="entry name" value="B12-binding"/>
    <property type="match status" value="1"/>
</dbReference>
<dbReference type="InterPro" id="IPR036724">
    <property type="entry name" value="Cobalamin-bd_sf"/>
</dbReference>
<keyword evidence="11 19" id="KW-0808">Transferase</keyword>
<dbReference type="PANTHER" id="PTHR45833">
    <property type="entry name" value="METHIONINE SYNTHASE"/>
    <property type="match status" value="1"/>
</dbReference>
<evidence type="ECO:0000256" key="2">
    <source>
        <dbReference type="ARBA" id="ARBA00001947"/>
    </source>
</evidence>
<evidence type="ECO:0000256" key="15">
    <source>
        <dbReference type="ARBA" id="ARBA00023167"/>
    </source>
</evidence>
<keyword evidence="14 19" id="KW-0862">Zinc</keyword>
<evidence type="ECO:0000256" key="9">
    <source>
        <dbReference type="ARBA" id="ARBA00022605"/>
    </source>
</evidence>
<dbReference type="SMART" id="SM01018">
    <property type="entry name" value="B12-binding_2"/>
    <property type="match status" value="1"/>
</dbReference>
<keyword evidence="8 19" id="KW-0489">Methyltransferase</keyword>
<dbReference type="GO" id="GO:0031419">
    <property type="term" value="F:cobalamin binding"/>
    <property type="evidence" value="ECO:0007669"/>
    <property type="project" value="UniProtKB-KW"/>
</dbReference>
<organism evidence="24 27">
    <name type="scientific">Phascolarctobacterium faecium</name>
    <dbReference type="NCBI Taxonomy" id="33025"/>
    <lineage>
        <taxon>Bacteria</taxon>
        <taxon>Bacillati</taxon>
        <taxon>Bacillota</taxon>
        <taxon>Negativicutes</taxon>
        <taxon>Acidaminococcales</taxon>
        <taxon>Acidaminococcaceae</taxon>
        <taxon>Phascolarctobacterium</taxon>
    </lineage>
</organism>
<dbReference type="InterPro" id="IPR011005">
    <property type="entry name" value="Dihydropteroate_synth-like_sf"/>
</dbReference>
<accession>A0A7X3BWI2</accession>
<evidence type="ECO:0000256" key="5">
    <source>
        <dbReference type="ARBA" id="ARBA00010398"/>
    </source>
</evidence>
<dbReference type="AlphaFoldDB" id="A0A7X3BWI2"/>
<sequence length="788" mass="83526">MGFRDLLGKELLFFDGATGTMLQALGLQPGELPELWNFTHAAEVQSVHEAYLNNGSNIIKSNTFGANRLKFKGMDITVDEVVGAALKIGKAACAGRTKAFVALNLGPTGKLLAPYGDLPFEEAVDIYGEMVRSGARHGADLILIETMSDTYEIKAALLAAKENCDLPVIVTLTFDEDGKLLTGADVLSAVAMVEGLGADAVGFNCGLGPKQMRRLLPQLIEACSLPIVLNPNAGLPVQRDGKTVFDVAADEFAAMMQEMIPLGISVAGGCCGTTPEHIKALIEKCYGMQPGGRRSCDLTVVSSYGKAVVIGGEPVIIGERINPTGKPRLKQAILDADLDYICRLGLEQLENDAHILDVNVGVPGINEAAAAEKTVLALQAVTSAPLQIDTSDYETMERALRLYNGKPLLNSVSGKDESLAKVLPLVKKYGAVVVGLALDDDGIPATAAGRLAVAEKIIARAAECGIEKRNIIIDPLALTISTGPDNAAVDLEVIRKLTEQKIKTIMGVSNISFGLPSRDAVNSTFFTLAMEAGLSCAIINPQSKAMLDAYYAYRALKGLDGGCKAYVKRFADSVNKVPTAAVSEYTLRDAIVKGLQEQSRLAVTRLLETEKPLDIINTQMIPALDFVGNGFEKKNLFLPQLLMSADAAKAAFEVIRDRMADGGAVEKGTAVVIATVKGDIHDIGKNIVKVLLENYGYNVIDLGKDVAVEAIVKAVLEHKAHVVGLSALMTTTVGAMAATIKALRDVCNCRIVVGGAVLTQDYADSIGADHYAPNAVSAVGYVNEVVEK</sequence>
<dbReference type="Gene3D" id="3.40.50.280">
    <property type="entry name" value="Cobalamin-binding domain"/>
    <property type="match status" value="1"/>
</dbReference>
<evidence type="ECO:0000256" key="7">
    <source>
        <dbReference type="ARBA" id="ARBA00013998"/>
    </source>
</evidence>
<keyword evidence="26" id="KW-1185">Reference proteome</keyword>
<evidence type="ECO:0000256" key="14">
    <source>
        <dbReference type="ARBA" id="ARBA00022833"/>
    </source>
</evidence>
<evidence type="ECO:0000256" key="19">
    <source>
        <dbReference type="PROSITE-ProRule" id="PRU00333"/>
    </source>
</evidence>
<evidence type="ECO:0000313" key="25">
    <source>
        <dbReference type="EMBL" id="MTU04946.1"/>
    </source>
</evidence>
<dbReference type="GO" id="GO:0046653">
    <property type="term" value="P:tetrahydrofolate metabolic process"/>
    <property type="evidence" value="ECO:0007669"/>
    <property type="project" value="TreeGrafter"/>
</dbReference>
<comment type="cofactor">
    <cofactor evidence="3">
        <name>methylcob(III)alamin</name>
        <dbReference type="ChEBI" id="CHEBI:28115"/>
    </cofactor>
</comment>
<keyword evidence="10" id="KW-0846">Cobalamin</keyword>
<dbReference type="OrthoDB" id="9803687at2"/>
<evidence type="ECO:0000259" key="22">
    <source>
        <dbReference type="PROSITE" id="PS51332"/>
    </source>
</evidence>
<protein>
    <recommendedName>
        <fullName evidence="7">Methionine synthase</fullName>
        <ecNumber evidence="6">2.1.1.13</ecNumber>
    </recommendedName>
    <alternativeName>
        <fullName evidence="18">5-methyltetrahydrofolate--homocysteine methyltransferase</fullName>
    </alternativeName>
</protein>
<comment type="similarity">
    <text evidence="5">Belongs to the vitamin-B12 dependent methionine synthase family.</text>
</comment>
<dbReference type="InterPro" id="IPR006158">
    <property type="entry name" value="Cobalamin-bd"/>
</dbReference>
<dbReference type="SUPFAM" id="SSF82282">
    <property type="entry name" value="Homocysteine S-methyltransferase"/>
    <property type="match status" value="1"/>
</dbReference>
<dbReference type="Pfam" id="PF00809">
    <property type="entry name" value="Pterin_bind"/>
    <property type="match status" value="1"/>
</dbReference>
<dbReference type="Pfam" id="PF02574">
    <property type="entry name" value="S-methyl_trans"/>
    <property type="match status" value="1"/>
</dbReference>
<evidence type="ECO:0000256" key="18">
    <source>
        <dbReference type="ARBA" id="ARBA00031040"/>
    </source>
</evidence>
<dbReference type="Pfam" id="PF02607">
    <property type="entry name" value="B12-binding_2"/>
    <property type="match status" value="1"/>
</dbReference>
<evidence type="ECO:0000256" key="13">
    <source>
        <dbReference type="ARBA" id="ARBA00022723"/>
    </source>
</evidence>
<dbReference type="InterPro" id="IPR003759">
    <property type="entry name" value="Cbl-bd_cap"/>
</dbReference>
<dbReference type="GO" id="GO:0046872">
    <property type="term" value="F:metal ion binding"/>
    <property type="evidence" value="ECO:0007669"/>
    <property type="project" value="UniProtKB-KW"/>
</dbReference>
<dbReference type="UniPathway" id="UPA00051">
    <property type="reaction ID" value="UER00081"/>
</dbReference>
<dbReference type="PANTHER" id="PTHR45833:SF1">
    <property type="entry name" value="METHIONINE SYNTHASE"/>
    <property type="match status" value="1"/>
</dbReference>
<dbReference type="EMBL" id="WNBW01000014">
    <property type="protein sequence ID" value="MTU04946.1"/>
    <property type="molecule type" value="Genomic_DNA"/>
</dbReference>
<dbReference type="PROSITE" id="PS51337">
    <property type="entry name" value="B12_BINDING_NTER"/>
    <property type="match status" value="1"/>
</dbReference>
<evidence type="ECO:0000256" key="11">
    <source>
        <dbReference type="ARBA" id="ARBA00022679"/>
    </source>
</evidence>
<feature type="binding site" evidence="19">
    <location>
        <position position="270"/>
    </location>
    <ligand>
        <name>Zn(2+)</name>
        <dbReference type="ChEBI" id="CHEBI:29105"/>
    </ligand>
</feature>
<evidence type="ECO:0000256" key="6">
    <source>
        <dbReference type="ARBA" id="ARBA00012032"/>
    </source>
</evidence>
<dbReference type="EC" id="2.1.1.13" evidence="6"/>
<reference evidence="26 27" key="1">
    <citation type="journal article" date="2019" name="Nat. Med.">
        <title>A library of human gut bacterial isolates paired with longitudinal multiomics data enables mechanistic microbiome research.</title>
        <authorList>
            <person name="Poyet M."/>
            <person name="Groussin M."/>
            <person name="Gibbons S.M."/>
            <person name="Avila-Pacheco J."/>
            <person name="Jiang X."/>
            <person name="Kearney S.M."/>
            <person name="Perrotta A.R."/>
            <person name="Berdy B."/>
            <person name="Zhao S."/>
            <person name="Lieberman T.D."/>
            <person name="Swanson P.K."/>
            <person name="Smith M."/>
            <person name="Roesemann S."/>
            <person name="Alexander J.E."/>
            <person name="Rich S.A."/>
            <person name="Livny J."/>
            <person name="Vlamakis H."/>
            <person name="Clish C."/>
            <person name="Bullock K."/>
            <person name="Deik A."/>
            <person name="Scott J."/>
            <person name="Pierce K.A."/>
            <person name="Xavier R.J."/>
            <person name="Alm E.J."/>
        </authorList>
    </citation>
    <scope>NUCLEOTIDE SEQUENCE [LARGE SCALE GENOMIC DNA]</scope>
    <source>
        <strain evidence="24 27">BIOML-A13</strain>
        <strain evidence="25 26">BIOML-A3</strain>
    </source>
</reference>
<dbReference type="Proteomes" id="UP000484547">
    <property type="component" value="Unassembled WGS sequence"/>
</dbReference>
<feature type="domain" description="B12-binding N-terminal" evidence="23">
    <location>
        <begin position="574"/>
        <end position="667"/>
    </location>
</feature>
<evidence type="ECO:0000256" key="10">
    <source>
        <dbReference type="ARBA" id="ARBA00022628"/>
    </source>
</evidence>
<evidence type="ECO:0000256" key="17">
    <source>
        <dbReference type="ARBA" id="ARBA00025552"/>
    </source>
</evidence>
<evidence type="ECO:0000256" key="1">
    <source>
        <dbReference type="ARBA" id="ARBA00001700"/>
    </source>
</evidence>
<dbReference type="InterPro" id="IPR050554">
    <property type="entry name" value="Met_Synthase/Corrinoid"/>
</dbReference>
<dbReference type="InterPro" id="IPR000489">
    <property type="entry name" value="Pterin-binding_dom"/>
</dbReference>
<dbReference type="RefSeq" id="WP_155164283.1">
    <property type="nucleotide sequence ID" value="NZ_WNBG01000014.1"/>
</dbReference>
<evidence type="ECO:0000259" key="23">
    <source>
        <dbReference type="PROSITE" id="PS51337"/>
    </source>
</evidence>
<gene>
    <name evidence="24" type="ORF">GMD11_11185</name>
    <name evidence="25" type="ORF">GMD18_11180</name>
</gene>